<dbReference type="PANTHER" id="PTHR42884">
    <property type="entry name" value="PROPROTEIN CONVERTASE SUBTILISIN/KEXIN-RELATED"/>
    <property type="match status" value="1"/>
</dbReference>
<dbReference type="Proteomes" id="UP000217895">
    <property type="component" value="Chromosome"/>
</dbReference>
<dbReference type="GO" id="GO:0016020">
    <property type="term" value="C:membrane"/>
    <property type="evidence" value="ECO:0007669"/>
    <property type="project" value="TreeGrafter"/>
</dbReference>
<evidence type="ECO:0000259" key="6">
    <source>
        <dbReference type="PROSITE" id="PS51829"/>
    </source>
</evidence>
<accession>A0A1Z4JA90</accession>
<dbReference type="SUPFAM" id="SSF49785">
    <property type="entry name" value="Galactose-binding domain-like"/>
    <property type="match status" value="1"/>
</dbReference>
<proteinExistence type="inferred from homology"/>
<feature type="active site" description="Charge relay system" evidence="4 5">
    <location>
        <position position="237"/>
    </location>
</feature>
<dbReference type="PROSITE" id="PS00138">
    <property type="entry name" value="SUBTILASE_SER"/>
    <property type="match status" value="1"/>
</dbReference>
<reference evidence="7 8" key="1">
    <citation type="submission" date="2017-06" db="EMBL/GenBank/DDBJ databases">
        <title>Genome sequencing of cyanobaciteial culture collection at National Institute for Environmental Studies (NIES).</title>
        <authorList>
            <person name="Hirose Y."/>
            <person name="Shimura Y."/>
            <person name="Fujisawa T."/>
            <person name="Nakamura Y."/>
            <person name="Kawachi M."/>
        </authorList>
    </citation>
    <scope>NUCLEOTIDE SEQUENCE [LARGE SCALE GENOMIC DNA]</scope>
    <source>
        <strain evidence="7 8">NIES-2135</strain>
    </source>
</reference>
<dbReference type="Pfam" id="PF01483">
    <property type="entry name" value="P_proprotein"/>
    <property type="match status" value="1"/>
</dbReference>
<dbReference type="PANTHER" id="PTHR42884:SF14">
    <property type="entry name" value="NEUROENDOCRINE CONVERTASE 1"/>
    <property type="match status" value="1"/>
</dbReference>
<dbReference type="GO" id="GO:0005737">
    <property type="term" value="C:cytoplasm"/>
    <property type="evidence" value="ECO:0007669"/>
    <property type="project" value="UniProtKB-ARBA"/>
</dbReference>
<feature type="active site" description="Charge relay system" evidence="4 5">
    <location>
        <position position="489"/>
    </location>
</feature>
<evidence type="ECO:0000313" key="8">
    <source>
        <dbReference type="Proteomes" id="UP000217895"/>
    </source>
</evidence>
<dbReference type="InterPro" id="IPR023828">
    <property type="entry name" value="Peptidase_S8_Ser-AS"/>
</dbReference>
<evidence type="ECO:0000256" key="4">
    <source>
        <dbReference type="PIRSR" id="PIRSR615500-1"/>
    </source>
</evidence>
<dbReference type="InterPro" id="IPR000209">
    <property type="entry name" value="Peptidase_S8/S53_dom"/>
</dbReference>
<dbReference type="Gene3D" id="2.60.120.260">
    <property type="entry name" value="Galactose-binding domain-like"/>
    <property type="match status" value="1"/>
</dbReference>
<evidence type="ECO:0000256" key="2">
    <source>
        <dbReference type="ARBA" id="ARBA00022801"/>
    </source>
</evidence>
<dbReference type="InterPro" id="IPR034054">
    <property type="entry name" value="Pep_S8_PrcA"/>
</dbReference>
<feature type="active site" description="Charge relay system" evidence="4 5">
    <location>
        <position position="275"/>
    </location>
</feature>
<evidence type="ECO:0000256" key="1">
    <source>
        <dbReference type="ARBA" id="ARBA00022670"/>
    </source>
</evidence>
<dbReference type="GO" id="GO:0012505">
    <property type="term" value="C:endomembrane system"/>
    <property type="evidence" value="ECO:0007669"/>
    <property type="project" value="UniProtKB-ARBA"/>
</dbReference>
<dbReference type="InterPro" id="IPR022398">
    <property type="entry name" value="Peptidase_S8_His-AS"/>
</dbReference>
<dbReference type="PROSITE" id="PS51892">
    <property type="entry name" value="SUBTILASE"/>
    <property type="match status" value="1"/>
</dbReference>
<keyword evidence="8" id="KW-1185">Reference proteome</keyword>
<sequence length="697" mass="74616">MTNASTPQGNASIPDENRGKILQRGGEELLVEKLDDRFAVNATSKQQAWDLVNKVPVQINPGAAPPQLTEFIVDPAQKDQVLNQVRSDAQVNYASHVYQVQGSPGSQLYVTNQITIQFDPAVKAETMSAIAQEFGLEQVKQIAGIPNTFVFQLTADSKENPLKITNRLISRSEILTAEPNIIVRQQAHYRPKDSLYSKQWHLNHSGGQDLATGAHVFAEQAWDITRGSRSIVVAVMDDAIDLGHPDFQGLGKVVAPRDFKGRDFNPAPDDLGEDHGTSCAGVAVAEENGFGTVGAAPGCALMPIRTTGFLDDQTIEDLFGWAVDRGASVISCSWGPSAVYYPLSLRQRAAITRAATEGRDGKGCVIVFAAGNANRPTNGTINESGWRNNAISGRTSWLGGFTVHPDVIAVSASTSLNKKAAYSNWGAEISVCAPSNNAPPGMGLPGIGYVATPPEVRTALRGLGIVTADRRGNEGYDTGDFTYGFGGTSSACPLVAGVAALVLSANPDLTAQEVRQILQQTADKIVDPDPDPQFGLRKGTYEASGRCDWFGYGKVNAAKATQAAIARRVSLTVARSLVVENSKMVMIPDNSSVGIASEIQINEFATIKDIQVTVNITHDFLGDIEVSLVSPSGSETLLQGRTLGRQTVLNRTYSLQTTPPLRRMLGQPVQGRWQLRVVDAIANDTGIINSWKLAIGV</sequence>
<keyword evidence="2 5" id="KW-0378">Hydrolase</keyword>
<dbReference type="CDD" id="cd07498">
    <property type="entry name" value="Peptidases_S8_15"/>
    <property type="match status" value="1"/>
</dbReference>
<protein>
    <submittedName>
        <fullName evidence="7">Peptidase S8/S53</fullName>
    </submittedName>
</protein>
<dbReference type="GO" id="GO:0016485">
    <property type="term" value="P:protein processing"/>
    <property type="evidence" value="ECO:0007669"/>
    <property type="project" value="TreeGrafter"/>
</dbReference>
<feature type="domain" description="P/Homo B" evidence="6">
    <location>
        <begin position="572"/>
        <end position="697"/>
    </location>
</feature>
<evidence type="ECO:0000313" key="7">
    <source>
        <dbReference type="EMBL" id="BAY53641.1"/>
    </source>
</evidence>
<dbReference type="GO" id="GO:0004252">
    <property type="term" value="F:serine-type endopeptidase activity"/>
    <property type="evidence" value="ECO:0007669"/>
    <property type="project" value="UniProtKB-UniRule"/>
</dbReference>
<dbReference type="PROSITE" id="PS51829">
    <property type="entry name" value="P_HOMO_B"/>
    <property type="match status" value="1"/>
</dbReference>
<gene>
    <name evidence="7" type="ORF">NIES2135_04510</name>
</gene>
<evidence type="ECO:0000256" key="5">
    <source>
        <dbReference type="PROSITE-ProRule" id="PRU01240"/>
    </source>
</evidence>
<dbReference type="SUPFAM" id="SSF52743">
    <property type="entry name" value="Subtilisin-like"/>
    <property type="match status" value="1"/>
</dbReference>
<dbReference type="Gene3D" id="3.40.50.200">
    <property type="entry name" value="Peptidase S8/S53 domain"/>
    <property type="match status" value="1"/>
</dbReference>
<dbReference type="EMBL" id="AP018203">
    <property type="protein sequence ID" value="BAY53641.1"/>
    <property type="molecule type" value="Genomic_DNA"/>
</dbReference>
<dbReference type="PRINTS" id="PR00723">
    <property type="entry name" value="SUBTILISIN"/>
</dbReference>
<dbReference type="AlphaFoldDB" id="A0A1Z4JA90"/>
<organism evidence="7 8">
    <name type="scientific">Leptolyngbya boryana NIES-2135</name>
    <dbReference type="NCBI Taxonomy" id="1973484"/>
    <lineage>
        <taxon>Bacteria</taxon>
        <taxon>Bacillati</taxon>
        <taxon>Cyanobacteriota</taxon>
        <taxon>Cyanophyceae</taxon>
        <taxon>Leptolyngbyales</taxon>
        <taxon>Leptolyngbyaceae</taxon>
        <taxon>Leptolyngbya group</taxon>
        <taxon>Leptolyngbya</taxon>
    </lineage>
</organism>
<dbReference type="PROSITE" id="PS00137">
    <property type="entry name" value="SUBTILASE_HIS"/>
    <property type="match status" value="1"/>
</dbReference>
<keyword evidence="3 5" id="KW-0720">Serine protease</keyword>
<dbReference type="InterPro" id="IPR036852">
    <property type="entry name" value="Peptidase_S8/S53_dom_sf"/>
</dbReference>
<dbReference type="InterPro" id="IPR002884">
    <property type="entry name" value="P_dom"/>
</dbReference>
<keyword evidence="1 5" id="KW-0645">Protease</keyword>
<name>A0A1Z4JA90_LEPBY</name>
<evidence type="ECO:0000256" key="3">
    <source>
        <dbReference type="ARBA" id="ARBA00022825"/>
    </source>
</evidence>
<dbReference type="InterPro" id="IPR015500">
    <property type="entry name" value="Peptidase_S8_subtilisin-rel"/>
</dbReference>
<dbReference type="Pfam" id="PF00082">
    <property type="entry name" value="Peptidase_S8"/>
    <property type="match status" value="1"/>
</dbReference>
<comment type="similarity">
    <text evidence="5">Belongs to the peptidase S8 family.</text>
</comment>
<dbReference type="InterPro" id="IPR008979">
    <property type="entry name" value="Galactose-bd-like_sf"/>
</dbReference>